<evidence type="ECO:0000313" key="2">
    <source>
        <dbReference type="Proteomes" id="UP000558284"/>
    </source>
</evidence>
<dbReference type="EMBL" id="JACDTY010000023">
    <property type="protein sequence ID" value="MBA1144476.1"/>
    <property type="molecule type" value="Genomic_DNA"/>
</dbReference>
<protein>
    <submittedName>
        <fullName evidence="1">Uncharacterized protein</fullName>
    </submittedName>
</protein>
<accession>A0A838BD33</accession>
<dbReference type="RefSeq" id="WP_181061413.1">
    <property type="nucleotide sequence ID" value="NZ_JACDTY010000023.1"/>
</dbReference>
<name>A0A838BD33_9HYPH</name>
<organism evidence="1 2">
    <name type="scientific">Mesorhizobium neociceri</name>
    <dbReference type="NCBI Taxonomy" id="1307853"/>
    <lineage>
        <taxon>Bacteria</taxon>
        <taxon>Pseudomonadati</taxon>
        <taxon>Pseudomonadota</taxon>
        <taxon>Alphaproteobacteria</taxon>
        <taxon>Hyphomicrobiales</taxon>
        <taxon>Phyllobacteriaceae</taxon>
        <taxon>Mesorhizobium</taxon>
    </lineage>
</organism>
<keyword evidence="2" id="KW-1185">Reference proteome</keyword>
<gene>
    <name evidence="1" type="ORF">H0241_30175</name>
</gene>
<evidence type="ECO:0000313" key="1">
    <source>
        <dbReference type="EMBL" id="MBA1144476.1"/>
    </source>
</evidence>
<dbReference type="Proteomes" id="UP000558284">
    <property type="component" value="Unassembled WGS sequence"/>
</dbReference>
<proteinExistence type="predicted"/>
<sequence length="52" mass="6138">MKKRRIDKERFERADREARKMIDAERQARDAKTVRLRELRLSAGQGLALVKA</sequence>
<comment type="caution">
    <text evidence="1">The sequence shown here is derived from an EMBL/GenBank/DDBJ whole genome shotgun (WGS) entry which is preliminary data.</text>
</comment>
<dbReference type="AlphaFoldDB" id="A0A838BD33"/>
<reference evidence="1 2" key="1">
    <citation type="submission" date="2020-07" db="EMBL/GenBank/DDBJ databases">
        <title>Definition of the novel symbiovar canariense within Mesorhizobium novociceri, a new species of genus Mesorhizobium nodulating Cicer canariense in the Caldera de Taburiente National Park (La Palma, Canary Islands).</title>
        <authorList>
            <person name="Leon-Barrios M."/>
            <person name="Perez-Yepez J."/>
            <person name="Flores-Felix J.D."/>
            <person name="Ramirez-Baena M.H."/>
            <person name="Pulido-Suarez L."/>
            <person name="Igual J.M."/>
            <person name="Velazquez E."/>
            <person name="Peix A."/>
        </authorList>
    </citation>
    <scope>NUCLEOTIDE SEQUENCE [LARGE SCALE GENOMIC DNA]</scope>
    <source>
        <strain evidence="1 2">CCANP35</strain>
    </source>
</reference>